<evidence type="ECO:0000259" key="2">
    <source>
        <dbReference type="Pfam" id="PF24626"/>
    </source>
</evidence>
<protein>
    <submittedName>
        <fullName evidence="3">Ribonuclease H-like domain-containing protein</fullName>
    </submittedName>
</protein>
<dbReference type="EMBL" id="BKCJ010000661">
    <property type="protein sequence ID" value="GEU35170.1"/>
    <property type="molecule type" value="Genomic_DNA"/>
</dbReference>
<dbReference type="Gene3D" id="3.30.70.270">
    <property type="match status" value="1"/>
</dbReference>
<gene>
    <name evidence="3" type="ORF">Tci_007148</name>
</gene>
<sequence>MVSVLVDGMLSRYKARLVANDSTQLKGVDVDETFSPFVKPGTIQTAGRPWVWYVIGVATLRALVHASYKTSGDARFIYFVSCVVIDHYVALPCNKMGEWVDDPVVVVVGLEVVLVVRVMDDSPSGQVCGQGSEVNGGVNGFHDFSTIIVQQLQNLLPTIVTKVGDQGNERRGCTYKEFFACNPKEYDGKGGAIMYIRWIKKMESVHDMSRCRDSQRVNYNAGSFVAKALTWWNSEIHTWGREAAIGMSWEDFRTLTKEEFYPSNAMQKLETELVPHLVTPKGKRIERNGSIKKNLEKRGNEGEPSKDRNGKDDNKKTRTGNAFVTTANPVRGGYTGKAPKCTTCSFHHPPETPCLSFFNCNRFGHFAKDCRVVPRNVNTANARNLRTGGNQQNQVVAVNEGQGRRNQSNQARGRAFVLGTEEARQDPNIVTGTFTLKDHYATTLFDSGADYSFVSTTFLPMLDIEPSDLGMDWLSDHKAEIICHEKVVMIPLLDEDLSGLPPVLEIEFQIELIHGATPVAKSLYRLTPSELEELSGQLKELQDKGFIRPSYSPWEASFLGHVINGDGIHVDLSKIEVVKNWEAPRTPSKVHSFLILAWYYHRFIEKFSKIAKPLIVLTQKIADALSRKERVKPKRVRAMNMTLQSSIKDKILAVQKEAFVESVGLHRGIDEMIELRNDGALYYLDRIWVPLKGDVRTMITDEAYNSKYFVHPRADKMYYDLKDSVRCAPFEAFYGRKCRSLIMWAEVGEKGVVRFGKKGKLAPRFVGPFEIIGKVGTVAYRLDLPENLNIVHDSFHVSNLKKCLADPTLQVPLDEIQVDDKLNFVEEPVPCADVVTFACDLSFYWRLSLRTINALMTAMWILCDVSYAIRNPVDTESKLGVNDDPVSDPTLYQSLAGSLQYLTFTRLDISYAVQQLFSSSTSDLVAYSDADWAGCSTTQRSTSGYCVFLGNNLLSWSAKRQPTLSRSSAEAEYRGVANVVAETCWLRNLLRELHTPLSSPTLVYCNNVSAVYLSSNLVQHLCSTLWKVFVETFSMAFKRVIRRSHGRNGLKFSRQKNGGLGVSSFFGLNRALIAKWVWWYLSKDGFLWCRVISSIHGAHNQITSAAHSSLWGYIIKEMHSLKVQGVDILSHFRIRVGNGLNTKFWKDVWIGESQLQHVFPRLFALESAKDSTVAEKFEVVILSSLGDRWVCDLNGDGDFRVKDIRSKIDDFFLPKGDVPTRWIKYGGIWERSSSLLMESGSFFSSLSGLTLNSKTFWKAFFTLCGGAYGIFKISFFLRPSSRDDDIVLLSFKWILARGKIKLNWDSWIQHPSLISL</sequence>
<name>A0A6L2JEL0_TANCI</name>
<feature type="compositionally biased region" description="Basic and acidic residues" evidence="1">
    <location>
        <begin position="283"/>
        <end position="316"/>
    </location>
</feature>
<evidence type="ECO:0000313" key="3">
    <source>
        <dbReference type="EMBL" id="GEU35170.1"/>
    </source>
</evidence>
<feature type="compositionally biased region" description="Polar residues" evidence="1">
    <location>
        <begin position="319"/>
        <end position="328"/>
    </location>
</feature>
<proteinExistence type="predicted"/>
<organism evidence="3">
    <name type="scientific">Tanacetum cinerariifolium</name>
    <name type="common">Dalmatian daisy</name>
    <name type="synonym">Chrysanthemum cinerariifolium</name>
    <dbReference type="NCBI Taxonomy" id="118510"/>
    <lineage>
        <taxon>Eukaryota</taxon>
        <taxon>Viridiplantae</taxon>
        <taxon>Streptophyta</taxon>
        <taxon>Embryophyta</taxon>
        <taxon>Tracheophyta</taxon>
        <taxon>Spermatophyta</taxon>
        <taxon>Magnoliopsida</taxon>
        <taxon>eudicotyledons</taxon>
        <taxon>Gunneridae</taxon>
        <taxon>Pentapetalae</taxon>
        <taxon>asterids</taxon>
        <taxon>campanulids</taxon>
        <taxon>Asterales</taxon>
        <taxon>Asteraceae</taxon>
        <taxon>Asteroideae</taxon>
        <taxon>Anthemideae</taxon>
        <taxon>Anthemidinae</taxon>
        <taxon>Tanacetum</taxon>
    </lineage>
</organism>
<evidence type="ECO:0000256" key="1">
    <source>
        <dbReference type="SAM" id="MobiDB-lite"/>
    </source>
</evidence>
<dbReference type="InterPro" id="IPR056924">
    <property type="entry name" value="SH3_Tf2-1"/>
</dbReference>
<dbReference type="SUPFAM" id="SSF56672">
    <property type="entry name" value="DNA/RNA polymerases"/>
    <property type="match status" value="2"/>
</dbReference>
<dbReference type="PANTHER" id="PTHR11439">
    <property type="entry name" value="GAG-POL-RELATED RETROTRANSPOSON"/>
    <property type="match status" value="1"/>
</dbReference>
<accession>A0A6L2JEL0</accession>
<dbReference type="Pfam" id="PF08284">
    <property type="entry name" value="RVP_2"/>
    <property type="match status" value="1"/>
</dbReference>
<dbReference type="Pfam" id="PF24626">
    <property type="entry name" value="SH3_Tf2-1"/>
    <property type="match status" value="1"/>
</dbReference>
<dbReference type="CDD" id="cd09272">
    <property type="entry name" value="RNase_HI_RT_Ty1"/>
    <property type="match status" value="1"/>
</dbReference>
<feature type="region of interest" description="Disordered" evidence="1">
    <location>
        <begin position="281"/>
        <end position="331"/>
    </location>
</feature>
<dbReference type="InterPro" id="IPR043128">
    <property type="entry name" value="Rev_trsase/Diguanyl_cyclase"/>
</dbReference>
<feature type="domain" description="Tf2-1-like SH3-like" evidence="2">
    <location>
        <begin position="749"/>
        <end position="803"/>
    </location>
</feature>
<reference evidence="3" key="1">
    <citation type="journal article" date="2019" name="Sci. Rep.">
        <title>Draft genome of Tanacetum cinerariifolium, the natural source of mosquito coil.</title>
        <authorList>
            <person name="Yamashiro T."/>
            <person name="Shiraishi A."/>
            <person name="Satake H."/>
            <person name="Nakayama K."/>
        </authorList>
    </citation>
    <scope>NUCLEOTIDE SEQUENCE</scope>
</reference>
<dbReference type="Gene3D" id="3.10.10.10">
    <property type="entry name" value="HIV Type 1 Reverse Transcriptase, subunit A, domain 1"/>
    <property type="match status" value="1"/>
</dbReference>
<comment type="caution">
    <text evidence="3">The sequence shown here is derived from an EMBL/GenBank/DDBJ whole genome shotgun (WGS) entry which is preliminary data.</text>
</comment>
<dbReference type="InterPro" id="IPR043502">
    <property type="entry name" value="DNA/RNA_pol_sf"/>
</dbReference>
<dbReference type="PANTHER" id="PTHR11439:SF524">
    <property type="entry name" value="RNA-DIRECTED DNA POLYMERASE, PROTEIN KINASE RLK-PELLE-DLSV FAMILY"/>
    <property type="match status" value="1"/>
</dbReference>